<accession>A0A1E2SKY3</accession>
<dbReference type="InterPro" id="IPR029062">
    <property type="entry name" value="Class_I_gatase-like"/>
</dbReference>
<evidence type="ECO:0000313" key="1">
    <source>
        <dbReference type="EMBL" id="ODA90334.1"/>
    </source>
</evidence>
<gene>
    <name evidence="1" type="ORF">ATY41_10115</name>
</gene>
<name>A0A1E2SKY3_LEIXY</name>
<protein>
    <recommendedName>
        <fullName evidence="3">Glutamine amidotransferase domain-containing protein</fullName>
    </recommendedName>
</protein>
<dbReference type="EMBL" id="LNZG01000013">
    <property type="protein sequence ID" value="ODA90334.1"/>
    <property type="molecule type" value="Genomic_DNA"/>
</dbReference>
<proteinExistence type="predicted"/>
<evidence type="ECO:0000313" key="2">
    <source>
        <dbReference type="Proteomes" id="UP000094426"/>
    </source>
</evidence>
<reference evidence="2" key="1">
    <citation type="submission" date="2015-11" db="EMBL/GenBank/DDBJ databases">
        <authorList>
            <person name="Wang J."/>
            <person name="Wang L."/>
            <person name="Wang F."/>
            <person name="Cao G."/>
        </authorList>
    </citation>
    <scope>NUCLEOTIDE SEQUENCE [LARGE SCALE GENOMIC DNA]</scope>
    <source>
        <strain evidence="2">gdw1</strain>
    </source>
</reference>
<dbReference type="Gene3D" id="3.40.50.880">
    <property type="match status" value="1"/>
</dbReference>
<organism evidence="1 2">
    <name type="scientific">Leifsonia xyli subsp. xyli</name>
    <dbReference type="NCBI Taxonomy" id="59736"/>
    <lineage>
        <taxon>Bacteria</taxon>
        <taxon>Bacillati</taxon>
        <taxon>Actinomycetota</taxon>
        <taxon>Actinomycetes</taxon>
        <taxon>Micrococcales</taxon>
        <taxon>Microbacteriaceae</taxon>
        <taxon>Leifsonia</taxon>
    </lineage>
</organism>
<dbReference type="SUPFAM" id="SSF52317">
    <property type="entry name" value="Class I glutamine amidotransferase-like"/>
    <property type="match status" value="1"/>
</dbReference>
<dbReference type="AlphaFoldDB" id="A0A1E2SKY3"/>
<comment type="caution">
    <text evidence="1">The sequence shown here is derived from an EMBL/GenBank/DDBJ whole genome shotgun (WGS) entry which is preliminary data.</text>
</comment>
<dbReference type="RefSeq" id="WP_011185240.1">
    <property type="nucleotide sequence ID" value="NZ_LNZG01000013.1"/>
</dbReference>
<dbReference type="Proteomes" id="UP000094426">
    <property type="component" value="Unassembled WGS sequence"/>
</dbReference>
<sequence length="101" mass="10843">MTKTALILQHSPSIHLGNIGPVLTEHGYDLCVIDATRTDVAAIDPTEADLVVVLGGEKAAYQSEEFPFLAAEQPLLRVAGRDLTQNDERHTAIAHIAMAVV</sequence>
<evidence type="ECO:0008006" key="3">
    <source>
        <dbReference type="Google" id="ProtNLM"/>
    </source>
</evidence>